<dbReference type="AlphaFoldDB" id="J9VZW1"/>
<dbReference type="STRING" id="1071400.LBUCD034_0654"/>
<dbReference type="PATRIC" id="fig|1071400.3.peg.645"/>
<comment type="similarity">
    <text evidence="1 5">Belongs to the D-isomer specific 2-hydroxyacid dehydrogenase family.</text>
</comment>
<gene>
    <name evidence="8" type="ORF">LBUCD034_0654</name>
</gene>
<dbReference type="EMBL" id="CP003043">
    <property type="protein sequence ID" value="AFR99748.1"/>
    <property type="molecule type" value="Genomic_DNA"/>
</dbReference>
<protein>
    <submittedName>
        <fullName evidence="8">D-3-phosphoglycerate dehydrogenase</fullName>
        <ecNumber evidence="8">1.1.1.95</ecNumber>
    </submittedName>
</protein>
<evidence type="ECO:0000313" key="9">
    <source>
        <dbReference type="Proteomes" id="UP000007332"/>
    </source>
</evidence>
<dbReference type="InterPro" id="IPR029753">
    <property type="entry name" value="D-isomer_DH_CS"/>
</dbReference>
<dbReference type="InterPro" id="IPR029752">
    <property type="entry name" value="D-isomer_DH_CS1"/>
</dbReference>
<evidence type="ECO:0000313" key="8">
    <source>
        <dbReference type="EMBL" id="AFR99748.1"/>
    </source>
</evidence>
<dbReference type="EC" id="1.1.1.95" evidence="8"/>
<dbReference type="Pfam" id="PF02826">
    <property type="entry name" value="2-Hacid_dh_C"/>
    <property type="match status" value="1"/>
</dbReference>
<dbReference type="Pfam" id="PF00389">
    <property type="entry name" value="2-Hacid_dh"/>
    <property type="match status" value="1"/>
</dbReference>
<dbReference type="SUPFAM" id="SSF51735">
    <property type="entry name" value="NAD(P)-binding Rossmann-fold domains"/>
    <property type="match status" value="1"/>
</dbReference>
<dbReference type="KEGG" id="lbn:LBUCD034_0654"/>
<evidence type="ECO:0000256" key="5">
    <source>
        <dbReference type="RuleBase" id="RU003719"/>
    </source>
</evidence>
<dbReference type="InterPro" id="IPR006140">
    <property type="entry name" value="D-isomer_DH_NAD-bd"/>
</dbReference>
<dbReference type="GO" id="GO:0004617">
    <property type="term" value="F:phosphoglycerate dehydrogenase activity"/>
    <property type="evidence" value="ECO:0007669"/>
    <property type="project" value="UniProtKB-EC"/>
</dbReference>
<proteinExistence type="inferred from homology"/>
<feature type="domain" description="D-isomer specific 2-hydroxyacid dehydrogenase catalytic" evidence="6">
    <location>
        <begin position="7"/>
        <end position="311"/>
    </location>
</feature>
<keyword evidence="2" id="KW-0028">Amino-acid biosynthesis</keyword>
<evidence type="ECO:0000256" key="3">
    <source>
        <dbReference type="ARBA" id="ARBA00023002"/>
    </source>
</evidence>
<dbReference type="PROSITE" id="PS00065">
    <property type="entry name" value="D_2_HYDROXYACID_DH_1"/>
    <property type="match status" value="1"/>
</dbReference>
<dbReference type="PANTHER" id="PTHR42789:SF1">
    <property type="entry name" value="D-ISOMER SPECIFIC 2-HYDROXYACID DEHYDROGENASE FAMILY PROTEIN (AFU_ORTHOLOGUE AFUA_6G10090)"/>
    <property type="match status" value="1"/>
</dbReference>
<evidence type="ECO:0000256" key="1">
    <source>
        <dbReference type="ARBA" id="ARBA00005854"/>
    </source>
</evidence>
<keyword evidence="4" id="KW-0520">NAD</keyword>
<accession>J9VZW1</accession>
<dbReference type="FunFam" id="3.40.50.720:FF:000203">
    <property type="entry name" value="D-3-phosphoglycerate dehydrogenase (SerA)"/>
    <property type="match status" value="1"/>
</dbReference>
<evidence type="ECO:0000259" key="6">
    <source>
        <dbReference type="Pfam" id="PF00389"/>
    </source>
</evidence>
<keyword evidence="9" id="KW-1185">Reference proteome</keyword>
<keyword evidence="3 5" id="KW-0560">Oxidoreductase</keyword>
<feature type="domain" description="D-isomer specific 2-hydroxyacid dehydrogenase NAD-binding" evidence="7">
    <location>
        <begin position="108"/>
        <end position="279"/>
    </location>
</feature>
<dbReference type="InterPro" id="IPR006139">
    <property type="entry name" value="D-isomer_2_OHA_DH_cat_dom"/>
</dbReference>
<dbReference type="SUPFAM" id="SSF52283">
    <property type="entry name" value="Formate/glycerate dehydrogenase catalytic domain-like"/>
    <property type="match status" value="1"/>
</dbReference>
<dbReference type="CDD" id="cd12172">
    <property type="entry name" value="PGDH_like_2"/>
    <property type="match status" value="1"/>
</dbReference>
<evidence type="ECO:0000256" key="2">
    <source>
        <dbReference type="ARBA" id="ARBA00022605"/>
    </source>
</evidence>
<dbReference type="PANTHER" id="PTHR42789">
    <property type="entry name" value="D-ISOMER SPECIFIC 2-HYDROXYACID DEHYDROGENASE FAMILY PROTEIN (AFU_ORTHOLOGUE AFUA_6G10090)"/>
    <property type="match status" value="1"/>
</dbReference>
<name>J9VZW1_LENBU</name>
<reference evidence="8 9" key="1">
    <citation type="journal article" date="2012" name="J. Biotechnol.">
        <title>Insights into the completely annotated genome of Lactobacillus buchneri CD034, a strain isolated from stable grass silage.</title>
        <authorList>
            <person name="Heinl S."/>
            <person name="Wibberg D."/>
            <person name="Eikmeyer F."/>
            <person name="Szczepanowski R."/>
            <person name="Blom J."/>
            <person name="Linke B."/>
            <person name="Goesmann A."/>
            <person name="Grabherr R."/>
            <person name="Schwab H."/>
            <person name="Puhler A."/>
            <person name="Schluter A."/>
        </authorList>
    </citation>
    <scope>NUCLEOTIDE SEQUENCE [LARGE SCALE GENOMIC DNA]</scope>
    <source>
        <strain evidence="8 9">CD034</strain>
    </source>
</reference>
<dbReference type="HOGENOM" id="CLU_019796_1_3_9"/>
<dbReference type="Proteomes" id="UP000007332">
    <property type="component" value="Chromosome"/>
</dbReference>
<organism evidence="8 9">
    <name type="scientific">Lentilactobacillus buchneri subsp. silagei CD034</name>
    <dbReference type="NCBI Taxonomy" id="1071400"/>
    <lineage>
        <taxon>Bacteria</taxon>
        <taxon>Bacillati</taxon>
        <taxon>Bacillota</taxon>
        <taxon>Bacilli</taxon>
        <taxon>Lactobacillales</taxon>
        <taxon>Lactobacillaceae</taxon>
        <taxon>Lentilactobacillus</taxon>
        <taxon>Lentilactobacillus buchneri subsp. silagei</taxon>
    </lineage>
</organism>
<dbReference type="Gene3D" id="3.40.50.720">
    <property type="entry name" value="NAD(P)-binding Rossmann-like Domain"/>
    <property type="match status" value="2"/>
</dbReference>
<dbReference type="GO" id="GO:0051287">
    <property type="term" value="F:NAD binding"/>
    <property type="evidence" value="ECO:0007669"/>
    <property type="project" value="InterPro"/>
</dbReference>
<dbReference type="InterPro" id="IPR050857">
    <property type="entry name" value="D-2-hydroxyacid_DH"/>
</dbReference>
<sequence>MMADKVLVPAQLHPDGKRYLREHGLEVVELMRANAENILKNGKDAAALILFLDPVGENVISQMPNLKIIARHGVGYDSVDLDASANHGVWVTNTPNANAATVAETTLAEIMDVSKHITKNSMEMRDGNFAYPLAHLGFDLEGKTLGILGYGKIGRLVAKKASALGMRILIHNRTPRESPYGEFVALDTLVKSADILTLHLAANSQTRHVIGRKQLAEMKPTSVLINLGRGALVDTAALIDALKSGSISGAALDVFDEEPLPMNSELFKLNNVLLTPHIGSSTVESFSRMATDAASEVVRVLNGQQPQWPVNQPH</sequence>
<dbReference type="GO" id="GO:0008652">
    <property type="term" value="P:amino acid biosynthetic process"/>
    <property type="evidence" value="ECO:0007669"/>
    <property type="project" value="UniProtKB-KW"/>
</dbReference>
<evidence type="ECO:0000256" key="4">
    <source>
        <dbReference type="ARBA" id="ARBA00023027"/>
    </source>
</evidence>
<dbReference type="eggNOG" id="COG1052">
    <property type="taxonomic scope" value="Bacteria"/>
</dbReference>
<dbReference type="InterPro" id="IPR036291">
    <property type="entry name" value="NAD(P)-bd_dom_sf"/>
</dbReference>
<dbReference type="PROSITE" id="PS00671">
    <property type="entry name" value="D_2_HYDROXYACID_DH_3"/>
    <property type="match status" value="1"/>
</dbReference>
<evidence type="ECO:0000259" key="7">
    <source>
        <dbReference type="Pfam" id="PF02826"/>
    </source>
</evidence>